<protein>
    <recommendedName>
        <fullName evidence="3">Aldose 1-epimerase</fullName>
    </recommendedName>
</protein>
<dbReference type="InterPro" id="IPR011013">
    <property type="entry name" value="Gal_mutarotase_sf_dom"/>
</dbReference>
<dbReference type="InterPro" id="IPR008183">
    <property type="entry name" value="Aldose_1/G6P_1-epimerase"/>
</dbReference>
<dbReference type="PANTHER" id="PTHR10091:SF0">
    <property type="entry name" value="GALACTOSE MUTAROTASE"/>
    <property type="match status" value="1"/>
</dbReference>
<dbReference type="GO" id="GO:0004034">
    <property type="term" value="F:aldose 1-epimerase activity"/>
    <property type="evidence" value="ECO:0007669"/>
    <property type="project" value="TreeGrafter"/>
</dbReference>
<dbReference type="AlphaFoldDB" id="A0A8H3FW81"/>
<dbReference type="InterPro" id="IPR014718">
    <property type="entry name" value="GH-type_carb-bd"/>
</dbReference>
<dbReference type="Gene3D" id="2.70.98.10">
    <property type="match status" value="1"/>
</dbReference>
<dbReference type="EMBL" id="CAJPDR010000323">
    <property type="protein sequence ID" value="CAF9932202.1"/>
    <property type="molecule type" value="Genomic_DNA"/>
</dbReference>
<name>A0A8H3FW81_9LECA</name>
<dbReference type="Proteomes" id="UP000664203">
    <property type="component" value="Unassembled WGS sequence"/>
</dbReference>
<reference evidence="1" key="1">
    <citation type="submission" date="2021-03" db="EMBL/GenBank/DDBJ databases">
        <authorList>
            <person name="Tagirdzhanova G."/>
        </authorList>
    </citation>
    <scope>NUCLEOTIDE SEQUENCE</scope>
</reference>
<dbReference type="Pfam" id="PF01263">
    <property type="entry name" value="Aldose_epim"/>
    <property type="match status" value="1"/>
</dbReference>
<dbReference type="SUPFAM" id="SSF74650">
    <property type="entry name" value="Galactose mutarotase-like"/>
    <property type="match status" value="1"/>
</dbReference>
<proteinExistence type="predicted"/>
<evidence type="ECO:0000313" key="2">
    <source>
        <dbReference type="Proteomes" id="UP000664203"/>
    </source>
</evidence>
<dbReference type="GO" id="GO:0033499">
    <property type="term" value="P:galactose catabolic process via UDP-galactose, Leloir pathway"/>
    <property type="evidence" value="ECO:0007669"/>
    <property type="project" value="TreeGrafter"/>
</dbReference>
<evidence type="ECO:0008006" key="3">
    <source>
        <dbReference type="Google" id="ProtNLM"/>
    </source>
</evidence>
<dbReference type="PANTHER" id="PTHR10091">
    <property type="entry name" value="ALDOSE-1-EPIMERASE"/>
    <property type="match status" value="1"/>
</dbReference>
<organism evidence="1 2">
    <name type="scientific">Alectoria fallacina</name>
    <dbReference type="NCBI Taxonomy" id="1903189"/>
    <lineage>
        <taxon>Eukaryota</taxon>
        <taxon>Fungi</taxon>
        <taxon>Dikarya</taxon>
        <taxon>Ascomycota</taxon>
        <taxon>Pezizomycotina</taxon>
        <taxon>Lecanoromycetes</taxon>
        <taxon>OSLEUM clade</taxon>
        <taxon>Lecanoromycetidae</taxon>
        <taxon>Lecanorales</taxon>
        <taxon>Lecanorineae</taxon>
        <taxon>Parmeliaceae</taxon>
        <taxon>Alectoria</taxon>
    </lineage>
</organism>
<dbReference type="OrthoDB" id="274691at2759"/>
<comment type="caution">
    <text evidence="1">The sequence shown here is derived from an EMBL/GenBank/DDBJ whole genome shotgun (WGS) entry which is preliminary data.</text>
</comment>
<sequence length="338" mass="36878">MSPQSPESAFTFLAQGAAIQEFNVGGENIVLGFPEANLYKSHNAPYFGETIGRTTNRVKGAKIHNLNGKTYALHSNDGPNCLHGGGQGWGKKDFDGPMPVNRNGKEGVQFTYLSQDGEEGYPGTVECTVWYTAGKEEEGTTVLDVEYQVEFVGDECDETVVGVTNHSYFNLNPTSPTIDGHAITLSTDQYLTLDPNSIPTGEIAAHASAPKPNTTFFLGPTTPSFDDCFVLDPPNIIPLDTRSLPLRTLVRMSHPATKLNLEISSTEPAFQFYTGEHIEVPALETSTGEKMAAKGPRAGIAVEPSRYVDAPRSEWRGQCLLKKGEIWGAKSRYRAWKE</sequence>
<gene>
    <name evidence="1" type="ORF">ALECFALPRED_005239</name>
</gene>
<keyword evidence="2" id="KW-1185">Reference proteome</keyword>
<evidence type="ECO:0000313" key="1">
    <source>
        <dbReference type="EMBL" id="CAF9932202.1"/>
    </source>
</evidence>
<accession>A0A8H3FW81</accession>
<dbReference type="GO" id="GO:0006006">
    <property type="term" value="P:glucose metabolic process"/>
    <property type="evidence" value="ECO:0007669"/>
    <property type="project" value="TreeGrafter"/>
</dbReference>
<dbReference type="GO" id="GO:0030246">
    <property type="term" value="F:carbohydrate binding"/>
    <property type="evidence" value="ECO:0007669"/>
    <property type="project" value="InterPro"/>
</dbReference>